<dbReference type="InterPro" id="IPR036977">
    <property type="entry name" value="DNA_primase_Znf_CHC2"/>
</dbReference>
<dbReference type="PANTHER" id="PTHR30313">
    <property type="entry name" value="DNA PRIMASE"/>
    <property type="match status" value="1"/>
</dbReference>
<dbReference type="InterPro" id="IPR050219">
    <property type="entry name" value="DnaG_primase"/>
</dbReference>
<evidence type="ECO:0000256" key="2">
    <source>
        <dbReference type="ARBA" id="ARBA00022771"/>
    </source>
</evidence>
<organism evidence="5 6">
    <name type="scientific">Spirosoma taeanense</name>
    <dbReference type="NCBI Taxonomy" id="2735870"/>
    <lineage>
        <taxon>Bacteria</taxon>
        <taxon>Pseudomonadati</taxon>
        <taxon>Bacteroidota</taxon>
        <taxon>Cytophagia</taxon>
        <taxon>Cytophagales</taxon>
        <taxon>Cytophagaceae</taxon>
        <taxon>Spirosoma</taxon>
    </lineage>
</organism>
<dbReference type="InterPro" id="IPR002694">
    <property type="entry name" value="Znf_CHC2"/>
</dbReference>
<keyword evidence="1" id="KW-0479">Metal-binding</keyword>
<accession>A0A6M5Y7W8</accession>
<keyword evidence="3" id="KW-0862">Zinc</keyword>
<keyword evidence="2" id="KW-0863">Zinc-finger</keyword>
<dbReference type="GO" id="GO:0008270">
    <property type="term" value="F:zinc ion binding"/>
    <property type="evidence" value="ECO:0007669"/>
    <property type="project" value="UniProtKB-KW"/>
</dbReference>
<gene>
    <name evidence="5" type="ORF">HNV11_07410</name>
</gene>
<dbReference type="Gene3D" id="3.90.580.10">
    <property type="entry name" value="Zinc finger, CHC2-type domain"/>
    <property type="match status" value="1"/>
</dbReference>
<dbReference type="Pfam" id="PF13155">
    <property type="entry name" value="Toprim_2"/>
    <property type="match status" value="1"/>
</dbReference>
<dbReference type="SUPFAM" id="SSF57783">
    <property type="entry name" value="Zinc beta-ribbon"/>
    <property type="match status" value="1"/>
</dbReference>
<protein>
    <submittedName>
        <fullName evidence="5">Mobilization protein</fullName>
    </submittedName>
</protein>
<dbReference type="RefSeq" id="WP_171739070.1">
    <property type="nucleotide sequence ID" value="NZ_CP053435.1"/>
</dbReference>
<proteinExistence type="predicted"/>
<feature type="domain" description="Zinc finger CHC2-type" evidence="4">
    <location>
        <begin position="34"/>
        <end position="89"/>
    </location>
</feature>
<dbReference type="SUPFAM" id="SSF56731">
    <property type="entry name" value="DNA primase core"/>
    <property type="match status" value="1"/>
</dbReference>
<dbReference type="GO" id="GO:0003677">
    <property type="term" value="F:DNA binding"/>
    <property type="evidence" value="ECO:0007669"/>
    <property type="project" value="InterPro"/>
</dbReference>
<dbReference type="Pfam" id="PF01807">
    <property type="entry name" value="Zn_ribbon_DnaG"/>
    <property type="match status" value="1"/>
</dbReference>
<dbReference type="InterPro" id="IPR034154">
    <property type="entry name" value="TOPRIM_DnaG/twinkle"/>
</dbReference>
<dbReference type="SMART" id="SM00400">
    <property type="entry name" value="ZnF_CHCC"/>
    <property type="match status" value="1"/>
</dbReference>
<dbReference type="GO" id="GO:0006269">
    <property type="term" value="P:DNA replication, synthesis of primer"/>
    <property type="evidence" value="ECO:0007669"/>
    <property type="project" value="TreeGrafter"/>
</dbReference>
<evidence type="ECO:0000313" key="6">
    <source>
        <dbReference type="Proteomes" id="UP000502756"/>
    </source>
</evidence>
<evidence type="ECO:0000256" key="3">
    <source>
        <dbReference type="ARBA" id="ARBA00022833"/>
    </source>
</evidence>
<dbReference type="Proteomes" id="UP000502756">
    <property type="component" value="Chromosome"/>
</dbReference>
<evidence type="ECO:0000259" key="4">
    <source>
        <dbReference type="SMART" id="SM00400"/>
    </source>
</evidence>
<dbReference type="PANTHER" id="PTHR30313:SF2">
    <property type="entry name" value="DNA PRIMASE"/>
    <property type="match status" value="1"/>
</dbReference>
<dbReference type="KEGG" id="stae:HNV11_07410"/>
<dbReference type="GO" id="GO:0003899">
    <property type="term" value="F:DNA-directed RNA polymerase activity"/>
    <property type="evidence" value="ECO:0007669"/>
    <property type="project" value="InterPro"/>
</dbReference>
<keyword evidence="6" id="KW-1185">Reference proteome</keyword>
<reference evidence="5 6" key="1">
    <citation type="submission" date="2020-05" db="EMBL/GenBank/DDBJ databases">
        <title>Genome sequencing of Spirosoma sp. TS118.</title>
        <authorList>
            <person name="Lee J.-H."/>
            <person name="Jeong S."/>
            <person name="Zhao L."/>
            <person name="Jung J.-H."/>
            <person name="Kim M.-K."/>
            <person name="Lim S."/>
        </authorList>
    </citation>
    <scope>NUCLEOTIDE SEQUENCE [LARGE SCALE GENOMIC DNA]</scope>
    <source>
        <strain evidence="5 6">TS118</strain>
    </source>
</reference>
<dbReference type="Gene3D" id="3.40.1360.10">
    <property type="match status" value="1"/>
</dbReference>
<dbReference type="AlphaFoldDB" id="A0A6M5Y7W8"/>
<dbReference type="GO" id="GO:0005737">
    <property type="term" value="C:cytoplasm"/>
    <property type="evidence" value="ECO:0007669"/>
    <property type="project" value="TreeGrafter"/>
</dbReference>
<evidence type="ECO:0000256" key="1">
    <source>
        <dbReference type="ARBA" id="ARBA00022723"/>
    </source>
</evidence>
<evidence type="ECO:0000313" key="5">
    <source>
        <dbReference type="EMBL" id="QJW89233.1"/>
    </source>
</evidence>
<dbReference type="EMBL" id="CP053435">
    <property type="protein sequence ID" value="QJW89233.1"/>
    <property type="molecule type" value="Genomic_DNA"/>
</dbReference>
<sequence length="293" mass="32648">MITLQTIQIAKAVAIVDYLAYKGFQPVSHRGQRYVYYSPFRSENTPSFSVNTAINRYKDFGSPEAGDDIIRLVQLLSSCSFSQAVAKLTKFAGLESKPYFSLSGPIQPTQSKEEIRSVKLLANTQLIRYVESRKISFPIARTYCREVYYSQHGKNLFALGFANDRGGYALRNGVGTKRNLGPAGYTTIQAPQATTINVFEGVFDFLSALEYYRLSSPTFPTLVLNSTTNLESALPVLKGYQKVNAYFDNDKAGQEALSRLSNSDVTVTNRSALYASHKDFNAFWLESSSLMLC</sequence>
<name>A0A6M5Y7W8_9BACT</name>
<dbReference type="CDD" id="cd01029">
    <property type="entry name" value="TOPRIM_primases"/>
    <property type="match status" value="1"/>
</dbReference>